<evidence type="ECO:0000256" key="2">
    <source>
        <dbReference type="ARBA" id="ARBA00022833"/>
    </source>
</evidence>
<feature type="binding site" evidence="3">
    <location>
        <position position="46"/>
    </location>
    <ligand>
        <name>Zn(2+)</name>
        <dbReference type="ChEBI" id="CHEBI:29105"/>
    </ligand>
</feature>
<evidence type="ECO:0000256" key="3">
    <source>
        <dbReference type="PIRSR" id="PIRSR602124-1"/>
    </source>
</evidence>
<dbReference type="GO" id="GO:0006123">
    <property type="term" value="P:mitochondrial electron transport, cytochrome c to oxygen"/>
    <property type="evidence" value="ECO:0007669"/>
    <property type="project" value="InterPro"/>
</dbReference>
<dbReference type="InterPro" id="IPR002124">
    <property type="entry name" value="Cyt_c_oxidase_su5b"/>
</dbReference>
<dbReference type="GO" id="GO:0045277">
    <property type="term" value="C:respiratory chain complex IV"/>
    <property type="evidence" value="ECO:0007669"/>
    <property type="project" value="InterPro"/>
</dbReference>
<dbReference type="GO" id="GO:0005740">
    <property type="term" value="C:mitochondrial envelope"/>
    <property type="evidence" value="ECO:0007669"/>
    <property type="project" value="InterPro"/>
</dbReference>
<evidence type="ECO:0000313" key="5">
    <source>
        <dbReference type="Proteomes" id="UP000076502"/>
    </source>
</evidence>
<organism evidence="4 5">
    <name type="scientific">Dufourea novaeangliae</name>
    <name type="common">Sweat bee</name>
    <dbReference type="NCBI Taxonomy" id="178035"/>
    <lineage>
        <taxon>Eukaryota</taxon>
        <taxon>Metazoa</taxon>
        <taxon>Ecdysozoa</taxon>
        <taxon>Arthropoda</taxon>
        <taxon>Hexapoda</taxon>
        <taxon>Insecta</taxon>
        <taxon>Pterygota</taxon>
        <taxon>Neoptera</taxon>
        <taxon>Endopterygota</taxon>
        <taxon>Hymenoptera</taxon>
        <taxon>Apocrita</taxon>
        <taxon>Aculeata</taxon>
        <taxon>Apoidea</taxon>
        <taxon>Anthophila</taxon>
        <taxon>Halictidae</taxon>
        <taxon>Rophitinae</taxon>
        <taxon>Dufourea</taxon>
    </lineage>
</organism>
<keyword evidence="1 3" id="KW-0479">Metal-binding</keyword>
<feature type="non-terminal residue" evidence="4">
    <location>
        <position position="1"/>
    </location>
</feature>
<dbReference type="Gene3D" id="2.60.11.10">
    <property type="entry name" value="Cytochrome c oxidase, subunit Vb"/>
    <property type="match status" value="1"/>
</dbReference>
<dbReference type="InterPro" id="IPR036972">
    <property type="entry name" value="Cyt_c_oxidase_su5b_sf"/>
</dbReference>
<feature type="binding site" evidence="3">
    <location>
        <position position="70"/>
    </location>
    <ligand>
        <name>Zn(2+)</name>
        <dbReference type="ChEBI" id="CHEBI:29105"/>
    </ligand>
</feature>
<dbReference type="PANTHER" id="PTHR10122">
    <property type="entry name" value="CYTOCHROME C OXIDASE SUBUNIT 5B, MITOCHONDRIAL"/>
    <property type="match status" value="1"/>
</dbReference>
<sequence length="82" mass="9302">EKRELLAAAAGNFDPYYMKAVKISPNSTKETPNLVPSVFKSRIVGCICEPDASHVNWMWLHAGKPRRCECGHWFKITEKTPL</sequence>
<dbReference type="SUPFAM" id="SSF57802">
    <property type="entry name" value="Rubredoxin-like"/>
    <property type="match status" value="1"/>
</dbReference>
<name>A0A154PIA7_DUFNO</name>
<keyword evidence="2 3" id="KW-0862">Zinc</keyword>
<dbReference type="STRING" id="178035.A0A154PIA7"/>
<dbReference type="PANTHER" id="PTHR10122:SF0">
    <property type="entry name" value="CYTOCHROME C OXIDASE SUBUNIT 5B, ISOFORM A-RELATED"/>
    <property type="match status" value="1"/>
</dbReference>
<evidence type="ECO:0000256" key="1">
    <source>
        <dbReference type="ARBA" id="ARBA00022723"/>
    </source>
</evidence>
<protein>
    <submittedName>
        <fullName evidence="4">Cytochrome c oxidase subunit 5B, mitochondrial</fullName>
    </submittedName>
</protein>
<dbReference type="OrthoDB" id="10249250at2759"/>
<dbReference type="Proteomes" id="UP000076502">
    <property type="component" value="Unassembled WGS sequence"/>
</dbReference>
<feature type="binding site" evidence="3">
    <location>
        <position position="68"/>
    </location>
    <ligand>
        <name>Zn(2+)</name>
        <dbReference type="ChEBI" id="CHEBI:29105"/>
    </ligand>
</feature>
<dbReference type="FunFam" id="2.60.11.10:FF:000004">
    <property type="entry name" value="Cytochrome c oxidase subunit 5B"/>
    <property type="match status" value="1"/>
</dbReference>
<evidence type="ECO:0000313" key="4">
    <source>
        <dbReference type="EMBL" id="KZC11606.1"/>
    </source>
</evidence>
<feature type="binding site" evidence="3">
    <location>
        <position position="48"/>
    </location>
    <ligand>
        <name>Zn(2+)</name>
        <dbReference type="ChEBI" id="CHEBI:29105"/>
    </ligand>
</feature>
<accession>A0A154PIA7</accession>
<keyword evidence="5" id="KW-1185">Reference proteome</keyword>
<dbReference type="GO" id="GO:0046872">
    <property type="term" value="F:metal ion binding"/>
    <property type="evidence" value="ECO:0007669"/>
    <property type="project" value="UniProtKB-KW"/>
</dbReference>
<dbReference type="Pfam" id="PF01215">
    <property type="entry name" value="COX5B"/>
    <property type="match status" value="1"/>
</dbReference>
<dbReference type="EMBL" id="KQ434924">
    <property type="protein sequence ID" value="KZC11606.1"/>
    <property type="molecule type" value="Genomic_DNA"/>
</dbReference>
<gene>
    <name evidence="4" type="ORF">WN55_02888</name>
</gene>
<dbReference type="CDD" id="cd00924">
    <property type="entry name" value="Cyt_c_Oxidase_Vb"/>
    <property type="match status" value="1"/>
</dbReference>
<dbReference type="AlphaFoldDB" id="A0A154PIA7"/>
<reference evidence="4 5" key="1">
    <citation type="submission" date="2015-07" db="EMBL/GenBank/DDBJ databases">
        <title>The genome of Dufourea novaeangliae.</title>
        <authorList>
            <person name="Pan H."/>
            <person name="Kapheim K."/>
        </authorList>
    </citation>
    <scope>NUCLEOTIDE SEQUENCE [LARGE SCALE GENOMIC DNA]</scope>
    <source>
        <strain evidence="4">0120121106</strain>
        <tissue evidence="4">Whole body</tissue>
    </source>
</reference>
<proteinExistence type="predicted"/>
<dbReference type="PROSITE" id="PS51359">
    <property type="entry name" value="COX5B_2"/>
    <property type="match status" value="1"/>
</dbReference>